<dbReference type="PANTHER" id="PTHR38894">
    <property type="entry name" value="TRANSMEMBRANE PROTEIN"/>
    <property type="match status" value="1"/>
</dbReference>
<dbReference type="EMBL" id="SDOX01000008">
    <property type="protein sequence ID" value="TFJ86445.1"/>
    <property type="molecule type" value="Genomic_DNA"/>
</dbReference>
<evidence type="ECO:0000256" key="1">
    <source>
        <dbReference type="ARBA" id="ARBA00004141"/>
    </source>
</evidence>
<dbReference type="Pfam" id="PF08507">
    <property type="entry name" value="COPI_assoc"/>
    <property type="match status" value="1"/>
</dbReference>
<sequence>MANSGAAPSWLDNEQQPAVVRSSSPPEGSSQATAASQLHAESILPSCAKYVVPLSRFVNMGLACLMAFSAVNGILKIAQLQLDTFFVALYMFISAAILFFFELCQFKYVAFIDNVFRRNFGFMYGSRGKALYIIFIAFLNFGLVSTGILQFATGIVLAVDGGLMLFATFKYPTLFSGNEPALPSAGASHPAAAATKGPG</sequence>
<evidence type="ECO:0000313" key="7">
    <source>
        <dbReference type="EMBL" id="TFJ86445.1"/>
    </source>
</evidence>
<keyword evidence="8" id="KW-1185">Reference proteome</keyword>
<comment type="caution">
    <text evidence="7">The sequence shown here is derived from an EMBL/GenBank/DDBJ whole genome shotgun (WGS) entry which is preliminary data.</text>
</comment>
<evidence type="ECO:0000256" key="6">
    <source>
        <dbReference type="SAM" id="Phobius"/>
    </source>
</evidence>
<evidence type="ECO:0000256" key="2">
    <source>
        <dbReference type="ARBA" id="ARBA00022692"/>
    </source>
</evidence>
<proteinExistence type="predicted"/>
<evidence type="ECO:0000256" key="5">
    <source>
        <dbReference type="SAM" id="MobiDB-lite"/>
    </source>
</evidence>
<feature type="transmembrane region" description="Helical" evidence="6">
    <location>
        <begin position="87"/>
        <end position="109"/>
    </location>
</feature>
<dbReference type="PANTHER" id="PTHR38894:SF1">
    <property type="entry name" value="TRANSMEMBRANE PROTEIN"/>
    <property type="match status" value="1"/>
</dbReference>
<feature type="transmembrane region" description="Helical" evidence="6">
    <location>
        <begin position="130"/>
        <end position="159"/>
    </location>
</feature>
<keyword evidence="4 6" id="KW-0472">Membrane</keyword>
<evidence type="ECO:0008006" key="9">
    <source>
        <dbReference type="Google" id="ProtNLM"/>
    </source>
</evidence>
<keyword evidence="3 6" id="KW-1133">Transmembrane helix</keyword>
<dbReference type="InterPro" id="IPR013714">
    <property type="entry name" value="Golgi_TVP15"/>
</dbReference>
<evidence type="ECO:0000313" key="8">
    <source>
        <dbReference type="Proteomes" id="UP000355283"/>
    </source>
</evidence>
<evidence type="ECO:0000256" key="3">
    <source>
        <dbReference type="ARBA" id="ARBA00022989"/>
    </source>
</evidence>
<feature type="region of interest" description="Disordered" evidence="5">
    <location>
        <begin position="1"/>
        <end position="31"/>
    </location>
</feature>
<comment type="subcellular location">
    <subcellularLocation>
        <location evidence="1">Membrane</location>
        <topology evidence="1">Multi-pass membrane protein</topology>
    </subcellularLocation>
</comment>
<evidence type="ECO:0000256" key="4">
    <source>
        <dbReference type="ARBA" id="ARBA00023136"/>
    </source>
</evidence>
<accession>A0A4D9DAG1</accession>
<reference evidence="7 8" key="1">
    <citation type="submission" date="2019-01" db="EMBL/GenBank/DDBJ databases">
        <title>Nuclear Genome Assembly of the Microalgal Biofuel strain Nannochloropsis salina CCMP1776.</title>
        <authorList>
            <person name="Hovde B."/>
        </authorList>
    </citation>
    <scope>NUCLEOTIDE SEQUENCE [LARGE SCALE GENOMIC DNA]</scope>
    <source>
        <strain evidence="7 8">CCMP1776</strain>
    </source>
</reference>
<dbReference type="OrthoDB" id="202910at2759"/>
<dbReference type="GO" id="GO:0016020">
    <property type="term" value="C:membrane"/>
    <property type="evidence" value="ECO:0007669"/>
    <property type="project" value="UniProtKB-SubCell"/>
</dbReference>
<feature type="transmembrane region" description="Helical" evidence="6">
    <location>
        <begin position="57"/>
        <end position="75"/>
    </location>
</feature>
<feature type="compositionally biased region" description="Polar residues" evidence="5">
    <location>
        <begin position="12"/>
        <end position="31"/>
    </location>
</feature>
<organism evidence="7 8">
    <name type="scientific">Nannochloropsis salina CCMP1776</name>
    <dbReference type="NCBI Taxonomy" id="1027361"/>
    <lineage>
        <taxon>Eukaryota</taxon>
        <taxon>Sar</taxon>
        <taxon>Stramenopiles</taxon>
        <taxon>Ochrophyta</taxon>
        <taxon>Eustigmatophyceae</taxon>
        <taxon>Eustigmatales</taxon>
        <taxon>Monodopsidaceae</taxon>
        <taxon>Microchloropsis</taxon>
        <taxon>Microchloropsis salina</taxon>
    </lineage>
</organism>
<name>A0A4D9DAG1_9STRA</name>
<dbReference type="AlphaFoldDB" id="A0A4D9DAG1"/>
<gene>
    <name evidence="7" type="ORF">NSK_002102</name>
</gene>
<keyword evidence="2 6" id="KW-0812">Transmembrane</keyword>
<protein>
    <recommendedName>
        <fullName evidence="9">Golgi apparatus membrane protein TVP15</fullName>
    </recommendedName>
</protein>
<dbReference type="Proteomes" id="UP000355283">
    <property type="component" value="Unassembled WGS sequence"/>
</dbReference>